<dbReference type="EMBL" id="FNWU01000001">
    <property type="protein sequence ID" value="SEH37840.1"/>
    <property type="molecule type" value="Genomic_DNA"/>
</dbReference>
<dbReference type="PIRSF" id="PIRSF001413">
    <property type="entry name" value="Trp_syn_beta"/>
    <property type="match status" value="1"/>
</dbReference>
<keyword evidence="7 12" id="KW-0822">Tryptophan biosynthesis</keyword>
<evidence type="ECO:0000256" key="11">
    <source>
        <dbReference type="ARBA" id="ARBA00049047"/>
    </source>
</evidence>
<accession>A0A1H6HUC9</accession>
<dbReference type="PROSITE" id="PS00168">
    <property type="entry name" value="TRP_SYNTHASE_BETA"/>
    <property type="match status" value="1"/>
</dbReference>
<dbReference type="GO" id="GO:0004834">
    <property type="term" value="F:tryptophan synthase activity"/>
    <property type="evidence" value="ECO:0007669"/>
    <property type="project" value="UniProtKB-UniRule"/>
</dbReference>
<dbReference type="InterPro" id="IPR036052">
    <property type="entry name" value="TrpB-like_PALP_sf"/>
</dbReference>
<feature type="region of interest" description="Disordered" evidence="13">
    <location>
        <begin position="1"/>
        <end position="51"/>
    </location>
</feature>
<dbReference type="InterPro" id="IPR006654">
    <property type="entry name" value="Trp_synth_beta"/>
</dbReference>
<reference evidence="15 16" key="1">
    <citation type="submission" date="2016-10" db="EMBL/GenBank/DDBJ databases">
        <authorList>
            <person name="de Groot N.N."/>
        </authorList>
    </citation>
    <scope>NUCLEOTIDE SEQUENCE [LARGE SCALE GENOMIC DNA]</scope>
    <source>
        <strain evidence="15 16">IBRC-M10418</strain>
    </source>
</reference>
<dbReference type="PANTHER" id="PTHR48077">
    <property type="entry name" value="TRYPTOPHAN SYNTHASE-RELATED"/>
    <property type="match status" value="1"/>
</dbReference>
<dbReference type="CDD" id="cd06446">
    <property type="entry name" value="Trp-synth_B"/>
    <property type="match status" value="1"/>
</dbReference>
<dbReference type="HAMAP" id="MF_00133">
    <property type="entry name" value="Trp_synth_beta"/>
    <property type="match status" value="1"/>
</dbReference>
<dbReference type="InterPro" id="IPR001926">
    <property type="entry name" value="TrpB-like_PALP"/>
</dbReference>
<evidence type="ECO:0000256" key="9">
    <source>
        <dbReference type="ARBA" id="ARBA00023141"/>
    </source>
</evidence>
<evidence type="ECO:0000256" key="2">
    <source>
        <dbReference type="ARBA" id="ARBA00002786"/>
    </source>
</evidence>
<dbReference type="Gene3D" id="3.40.50.1100">
    <property type="match status" value="2"/>
</dbReference>
<organism evidence="15 16">
    <name type="scientific">Halopenitus malekzadehii</name>
    <dbReference type="NCBI Taxonomy" id="1267564"/>
    <lineage>
        <taxon>Archaea</taxon>
        <taxon>Methanobacteriati</taxon>
        <taxon>Methanobacteriota</taxon>
        <taxon>Stenosarchaea group</taxon>
        <taxon>Halobacteria</taxon>
        <taxon>Halobacteriales</taxon>
        <taxon>Haloferacaceae</taxon>
        <taxon>Halopenitus</taxon>
    </lineage>
</organism>
<evidence type="ECO:0000313" key="15">
    <source>
        <dbReference type="EMBL" id="SEH37840.1"/>
    </source>
</evidence>
<comment type="pathway">
    <text evidence="3 12">Amino-acid biosynthesis; L-tryptophan biosynthesis; L-tryptophan from chorismate: step 5/5.</text>
</comment>
<dbReference type="UniPathway" id="UPA00035">
    <property type="reaction ID" value="UER00044"/>
</dbReference>
<evidence type="ECO:0000256" key="3">
    <source>
        <dbReference type="ARBA" id="ARBA00004733"/>
    </source>
</evidence>
<evidence type="ECO:0000256" key="8">
    <source>
        <dbReference type="ARBA" id="ARBA00022898"/>
    </source>
</evidence>
<keyword evidence="6 12" id="KW-0028">Amino-acid biosynthesis</keyword>
<feature type="compositionally biased region" description="Low complexity" evidence="13">
    <location>
        <begin position="24"/>
        <end position="38"/>
    </location>
</feature>
<evidence type="ECO:0000256" key="1">
    <source>
        <dbReference type="ARBA" id="ARBA00001933"/>
    </source>
</evidence>
<dbReference type="InterPro" id="IPR023026">
    <property type="entry name" value="Trp_synth_beta/beta-like"/>
</dbReference>
<evidence type="ECO:0000259" key="14">
    <source>
        <dbReference type="Pfam" id="PF00291"/>
    </source>
</evidence>
<dbReference type="FunFam" id="3.40.50.1100:FF:000001">
    <property type="entry name" value="Tryptophan synthase beta chain"/>
    <property type="match status" value="1"/>
</dbReference>
<keyword evidence="10 12" id="KW-0456">Lyase</keyword>
<evidence type="ECO:0000256" key="12">
    <source>
        <dbReference type="HAMAP-Rule" id="MF_00133"/>
    </source>
</evidence>
<dbReference type="GO" id="GO:0005737">
    <property type="term" value="C:cytoplasm"/>
    <property type="evidence" value="ECO:0007669"/>
    <property type="project" value="TreeGrafter"/>
</dbReference>
<evidence type="ECO:0000256" key="7">
    <source>
        <dbReference type="ARBA" id="ARBA00022822"/>
    </source>
</evidence>
<feature type="region of interest" description="Disordered" evidence="13">
    <location>
        <begin position="413"/>
        <end position="437"/>
    </location>
</feature>
<dbReference type="NCBIfam" id="TIGR00263">
    <property type="entry name" value="trpB"/>
    <property type="match status" value="1"/>
</dbReference>
<dbReference type="SUPFAM" id="SSF53686">
    <property type="entry name" value="Tryptophan synthase beta subunit-like PLP-dependent enzymes"/>
    <property type="match status" value="1"/>
</dbReference>
<sequence length="477" mass="50503">MSEPTPHSMSETTSTTDDDETQRSTAADPADPAASADPTPVPGETGGKFGRYGGQYVPEALMPAIEELTDAYQRYVLENEDGFMDEFRRRLREFGGRPTPLQHAERLSERYDRDVYLKREDLLHGGAHKLNNALGQVLLAKYMGKDRVIAETGAGQHGTATAMAAAHLDMPCEVYMGERDINRQRPNVFRMTLNGATVTPVTAGRGTLKEAISETMRDWAGSVEDTHYVIGSVVGPHPFPAMVRDFQSVVSEEARRQAIETIGELPTDVVACAGGGSNTMGSFAAFLDDETVSLHAVEAGGADLSIDEEAGVAPNSASLYAGEEGVLHGARTKLLQDAHGQIVESHSVSAGLDYAGVGPELAHLVDEGRVIPVAVDDDHALEAFHLLSRTEGIIPALESAHAIAYLEAGTDTEAGTDSEAAGDDGGEPDAAADDSLGETVVVTVSGRGDKDLESVIEETAARDIDGAPDMSAFTEGI</sequence>
<comment type="subunit">
    <text evidence="5 12">Tetramer of two alpha and two beta chains.</text>
</comment>
<dbReference type="EC" id="4.2.1.20" evidence="12"/>
<dbReference type="STRING" id="1267564.SAMN05192561_101274"/>
<evidence type="ECO:0000256" key="6">
    <source>
        <dbReference type="ARBA" id="ARBA00022605"/>
    </source>
</evidence>
<evidence type="ECO:0000256" key="10">
    <source>
        <dbReference type="ARBA" id="ARBA00023239"/>
    </source>
</evidence>
<protein>
    <recommendedName>
        <fullName evidence="12">Tryptophan synthase beta chain</fullName>
        <ecNumber evidence="12">4.2.1.20</ecNumber>
    </recommendedName>
</protein>
<dbReference type="Pfam" id="PF00291">
    <property type="entry name" value="PALP"/>
    <property type="match status" value="1"/>
</dbReference>
<dbReference type="FunFam" id="3.40.50.1100:FF:000004">
    <property type="entry name" value="Tryptophan synthase beta chain"/>
    <property type="match status" value="1"/>
</dbReference>
<gene>
    <name evidence="12" type="primary">trpB</name>
    <name evidence="15" type="ORF">SAMN05192561_101274</name>
</gene>
<feature type="modified residue" description="N6-(pyridoxal phosphate)lysine" evidence="12">
    <location>
        <position position="129"/>
    </location>
</feature>
<comment type="catalytic activity">
    <reaction evidence="11 12">
        <text>(1S,2R)-1-C-(indol-3-yl)glycerol 3-phosphate + L-serine = D-glyceraldehyde 3-phosphate + L-tryptophan + H2O</text>
        <dbReference type="Rhea" id="RHEA:10532"/>
        <dbReference type="ChEBI" id="CHEBI:15377"/>
        <dbReference type="ChEBI" id="CHEBI:33384"/>
        <dbReference type="ChEBI" id="CHEBI:57912"/>
        <dbReference type="ChEBI" id="CHEBI:58866"/>
        <dbReference type="ChEBI" id="CHEBI:59776"/>
        <dbReference type="EC" id="4.2.1.20"/>
    </reaction>
</comment>
<evidence type="ECO:0000313" key="16">
    <source>
        <dbReference type="Proteomes" id="UP000199215"/>
    </source>
</evidence>
<evidence type="ECO:0000256" key="13">
    <source>
        <dbReference type="SAM" id="MobiDB-lite"/>
    </source>
</evidence>
<comment type="function">
    <text evidence="2 12">The beta subunit is responsible for the synthesis of L-tryptophan from indole and L-serine.</text>
</comment>
<keyword evidence="16" id="KW-1185">Reference proteome</keyword>
<proteinExistence type="inferred from homology"/>
<keyword evidence="8 12" id="KW-0663">Pyridoxal phosphate</keyword>
<evidence type="ECO:0000256" key="5">
    <source>
        <dbReference type="ARBA" id="ARBA00011270"/>
    </source>
</evidence>
<name>A0A1H6HUC9_9EURY</name>
<dbReference type="AlphaFoldDB" id="A0A1H6HUC9"/>
<feature type="domain" description="Tryptophan synthase beta chain-like PALP" evidence="14">
    <location>
        <begin position="95"/>
        <end position="407"/>
    </location>
</feature>
<dbReference type="Proteomes" id="UP000199215">
    <property type="component" value="Unassembled WGS sequence"/>
</dbReference>
<comment type="similarity">
    <text evidence="4 12">Belongs to the TrpB family.</text>
</comment>
<dbReference type="PANTHER" id="PTHR48077:SF3">
    <property type="entry name" value="TRYPTOPHAN SYNTHASE"/>
    <property type="match status" value="1"/>
</dbReference>
<evidence type="ECO:0000256" key="4">
    <source>
        <dbReference type="ARBA" id="ARBA00009982"/>
    </source>
</evidence>
<keyword evidence="9 12" id="KW-0057">Aromatic amino acid biosynthesis</keyword>
<comment type="cofactor">
    <cofactor evidence="1 12">
        <name>pyridoxal 5'-phosphate</name>
        <dbReference type="ChEBI" id="CHEBI:597326"/>
    </cofactor>
</comment>
<dbReference type="InterPro" id="IPR006653">
    <property type="entry name" value="Trp_synth_b_CS"/>
</dbReference>
<feature type="compositionally biased region" description="Acidic residues" evidence="13">
    <location>
        <begin position="414"/>
        <end position="436"/>
    </location>
</feature>